<evidence type="ECO:0000313" key="2">
    <source>
        <dbReference type="Proteomes" id="UP001162834"/>
    </source>
</evidence>
<accession>A0A9E6XV20</accession>
<protein>
    <submittedName>
        <fullName evidence="1">Uncharacterized protein</fullName>
    </submittedName>
</protein>
<dbReference type="RefSeq" id="WP_259314575.1">
    <property type="nucleotide sequence ID" value="NZ_CP087164.1"/>
</dbReference>
<organism evidence="1 2">
    <name type="scientific">Capillimicrobium parvum</name>
    <dbReference type="NCBI Taxonomy" id="2884022"/>
    <lineage>
        <taxon>Bacteria</taxon>
        <taxon>Bacillati</taxon>
        <taxon>Actinomycetota</taxon>
        <taxon>Thermoleophilia</taxon>
        <taxon>Solirubrobacterales</taxon>
        <taxon>Capillimicrobiaceae</taxon>
        <taxon>Capillimicrobium</taxon>
    </lineage>
</organism>
<evidence type="ECO:0000313" key="1">
    <source>
        <dbReference type="EMBL" id="UGS34909.1"/>
    </source>
</evidence>
<name>A0A9E6XV20_9ACTN</name>
<gene>
    <name evidence="1" type="ORF">DSM104329_01291</name>
</gene>
<dbReference type="EMBL" id="CP087164">
    <property type="protein sequence ID" value="UGS34909.1"/>
    <property type="molecule type" value="Genomic_DNA"/>
</dbReference>
<dbReference type="KEGG" id="sbae:DSM104329_01291"/>
<reference evidence="1" key="1">
    <citation type="journal article" date="2022" name="Int. J. Syst. Evol. Microbiol.">
        <title>Pseudomonas aegrilactucae sp. nov. and Pseudomonas morbosilactucae sp. nov., pathogens causing bacterial rot of lettuce in Japan.</title>
        <authorList>
            <person name="Sawada H."/>
            <person name="Fujikawa T."/>
            <person name="Satou M."/>
        </authorList>
    </citation>
    <scope>NUCLEOTIDE SEQUENCE</scope>
    <source>
        <strain evidence="1">0166_1</strain>
    </source>
</reference>
<sequence>MTTAADIRDADTVRHWFASAKHDGAPDDYQERILGVLAGFSDLTGKTPDELVAFCFLRKKDTGKRFLSVKRRVQMNEWIDEYVAQEGWQGKDAVVNANVVRGFLIHNGIAIGGQVWRKRPAKDA</sequence>
<keyword evidence="2" id="KW-1185">Reference proteome</keyword>
<proteinExistence type="predicted"/>
<dbReference type="AlphaFoldDB" id="A0A9E6XV20"/>
<dbReference type="Proteomes" id="UP001162834">
    <property type="component" value="Chromosome"/>
</dbReference>